<feature type="domain" description="Lantibiotic dehydratase N-terminal" evidence="1">
    <location>
        <begin position="164"/>
        <end position="451"/>
    </location>
</feature>
<dbReference type="InterPro" id="IPR006827">
    <property type="entry name" value="Lant_deHydtase_N"/>
</dbReference>
<gene>
    <name evidence="2" type="ORF">SOCE26_092130</name>
</gene>
<name>A0A2L0F8D0_SORCE</name>
<dbReference type="AlphaFoldDB" id="A0A2L0F8D0"/>
<evidence type="ECO:0000313" key="2">
    <source>
        <dbReference type="EMBL" id="AUX47689.1"/>
    </source>
</evidence>
<proteinExistence type="predicted"/>
<dbReference type="Pfam" id="PF04738">
    <property type="entry name" value="Lant_dehydr_N"/>
    <property type="match status" value="1"/>
</dbReference>
<reference evidence="2 3" key="1">
    <citation type="submission" date="2015-09" db="EMBL/GenBank/DDBJ databases">
        <title>Sorangium comparison.</title>
        <authorList>
            <person name="Zaburannyi N."/>
            <person name="Bunk B."/>
            <person name="Overmann J."/>
            <person name="Mueller R."/>
        </authorList>
    </citation>
    <scope>NUCLEOTIDE SEQUENCE [LARGE SCALE GENOMIC DNA]</scope>
    <source>
        <strain evidence="2 3">So ce26</strain>
    </source>
</reference>
<dbReference type="Proteomes" id="UP000238348">
    <property type="component" value="Chromosome"/>
</dbReference>
<accession>A0A2L0F8D0</accession>
<sequence>MSAAIAMSAAAAAATPGPREGAARGRRWQIERWGTARVAGLSADVLPALRLAGAAAADEALARAEAELAAAQRAAAERAHVEVGGCEDRELRRALLDVKRRLFNGKPASIPAAVAPGASEELRGELARVERLDAARAEASRAFEEAFAAGWQAASAALRRSLSDEAIARGMLLSSPDLRCAAEHLLARPAGKPPTAAEQIREAALARYVFRAATRTTPFSSFAAVALLDWRDLDLGLDRARPGELTYESRPQIHVGALQAWLARTLSPEATARLPLRLNPLRYRDEGGPPALVFAQAGVAAGAPQAAPRLGFGLASLDLTPGVERVLRIAAGRSEVEAAAALAAEGHDPAAARRVLAELVRLSVLERVLPRLGADPPALGALARALRGLDAAAADRIEQLAGHLARYGGAPARERAAVLAAVERELGPHGERAALVEDVAVRGLTPGDFPVPPADLAADLAPALALARASASRRAHRLLTEAFLAAHGPAGTCDDVPRFITSAVANTPLMRALRFSQDPIAWMAAPLGRAVASAEGDRCALDPALFEPHVLPATCDRLAVSAFVQLAPAAAPRPGEPEIAVVLNGLQSGRYKYLSRFLAEGDAAAQEARGRLAAEGGPRPVEIDAGLGLNFQLHPPLTAAAIELPFEAVVADRPAVRLCDLSLRFDPAASELRVRSAALGCDIEPIHLGFLRDTNLPDPLFVLRALSPRIADETVAERADLYNLLDARDLAAGRGLRAHRPRLEVGRLVLERARWAVPAEEIPRKAASERYSSFFRRVAAFRRARGLPERGFARHLAGGGGAGAALAASRMLIDWSSPATLAGLDRLLGPKDAAAPGWLVITELLPEPEAAPLRIGGRPHVAELVVQLRWEADRAP</sequence>
<dbReference type="OrthoDB" id="2442707at2"/>
<dbReference type="EMBL" id="CP012673">
    <property type="protein sequence ID" value="AUX47689.1"/>
    <property type="molecule type" value="Genomic_DNA"/>
</dbReference>
<protein>
    <recommendedName>
        <fullName evidence="1">Lantibiotic dehydratase N-terminal domain-containing protein</fullName>
    </recommendedName>
</protein>
<evidence type="ECO:0000259" key="1">
    <source>
        <dbReference type="Pfam" id="PF04738"/>
    </source>
</evidence>
<organism evidence="2 3">
    <name type="scientific">Sorangium cellulosum</name>
    <name type="common">Polyangium cellulosum</name>
    <dbReference type="NCBI Taxonomy" id="56"/>
    <lineage>
        <taxon>Bacteria</taxon>
        <taxon>Pseudomonadati</taxon>
        <taxon>Myxococcota</taxon>
        <taxon>Polyangia</taxon>
        <taxon>Polyangiales</taxon>
        <taxon>Polyangiaceae</taxon>
        <taxon>Sorangium</taxon>
    </lineage>
</organism>
<dbReference type="RefSeq" id="WP_104985666.1">
    <property type="nucleotide sequence ID" value="NZ_CP012673.1"/>
</dbReference>
<evidence type="ECO:0000313" key="3">
    <source>
        <dbReference type="Proteomes" id="UP000238348"/>
    </source>
</evidence>